<feature type="domain" description="Methyltransferase small" evidence="6">
    <location>
        <begin position="122"/>
        <end position="186"/>
    </location>
</feature>
<dbReference type="InterPro" id="IPR004556">
    <property type="entry name" value="HemK-like"/>
</dbReference>
<evidence type="ECO:0000259" key="7">
    <source>
        <dbReference type="Pfam" id="PF17827"/>
    </source>
</evidence>
<evidence type="ECO:0000256" key="1">
    <source>
        <dbReference type="ARBA" id="ARBA00012771"/>
    </source>
</evidence>
<dbReference type="GO" id="GO:0032259">
    <property type="term" value="P:methylation"/>
    <property type="evidence" value="ECO:0007669"/>
    <property type="project" value="UniProtKB-KW"/>
</dbReference>
<dbReference type="Proteomes" id="UP000176413">
    <property type="component" value="Unassembled WGS sequence"/>
</dbReference>
<dbReference type="InterPro" id="IPR007848">
    <property type="entry name" value="Small_mtfrase_dom"/>
</dbReference>
<dbReference type="SUPFAM" id="SSF53335">
    <property type="entry name" value="S-adenosyl-L-methionine-dependent methyltransferases"/>
    <property type="match status" value="1"/>
</dbReference>
<gene>
    <name evidence="8" type="ORF">A3D53_00995</name>
</gene>
<dbReference type="CDD" id="cd02440">
    <property type="entry name" value="AdoMet_MTases"/>
    <property type="match status" value="1"/>
</dbReference>
<dbReference type="PANTHER" id="PTHR18895">
    <property type="entry name" value="HEMK METHYLTRANSFERASE"/>
    <property type="match status" value="1"/>
</dbReference>
<dbReference type="InterPro" id="IPR029063">
    <property type="entry name" value="SAM-dependent_MTases_sf"/>
</dbReference>
<dbReference type="InterPro" id="IPR040758">
    <property type="entry name" value="PrmC_N"/>
</dbReference>
<evidence type="ECO:0000256" key="3">
    <source>
        <dbReference type="ARBA" id="ARBA00022679"/>
    </source>
</evidence>
<sequence length="309" mass="34404">MLRLETLRQRFSTTIADRDVVIFLSALLHQNSAFILSHPQASLNLFQYARFRWYVSQRKKGYSVAAIIGHKEFFGLDFIVSKHTLIPRPETELLVEETLKIIADPKNSKTLKNNDFLKNTSAAAIVVDVGTGSGCIPIAILKNTTAPIIVWAIDTSSRALQIAQKNTKKHQTPITFLRGNLLTPLPASIFSGNTPLVITANLPYLTHEQFANEPSIQREPYQALVAKKNVLALYEELFEQLQQRNVASSTKIIAPATNVAAPTTVVCEIDHMQPPELIKIIHNYFPNAKTTIKKDLAGRDRLVIAALNS</sequence>
<dbReference type="Pfam" id="PF05175">
    <property type="entry name" value="MTS"/>
    <property type="match status" value="1"/>
</dbReference>
<dbReference type="Gene3D" id="1.10.8.10">
    <property type="entry name" value="DNA helicase RuvA subunit, C-terminal domain"/>
    <property type="match status" value="1"/>
</dbReference>
<evidence type="ECO:0000256" key="5">
    <source>
        <dbReference type="ARBA" id="ARBA00048391"/>
    </source>
</evidence>
<keyword evidence="3" id="KW-0808">Transferase</keyword>
<comment type="caution">
    <text evidence="8">The sequence shown here is derived from an EMBL/GenBank/DDBJ whole genome shotgun (WGS) entry which is preliminary data.</text>
</comment>
<name>A0A1F6MCF7_9BACT</name>
<dbReference type="InterPro" id="IPR050320">
    <property type="entry name" value="N5-glutamine_MTase"/>
</dbReference>
<dbReference type="GO" id="GO:0008276">
    <property type="term" value="F:protein methyltransferase activity"/>
    <property type="evidence" value="ECO:0007669"/>
    <property type="project" value="InterPro"/>
</dbReference>
<dbReference type="EC" id="2.1.1.297" evidence="1"/>
<evidence type="ECO:0000259" key="6">
    <source>
        <dbReference type="Pfam" id="PF05175"/>
    </source>
</evidence>
<keyword evidence="4" id="KW-0949">S-adenosyl-L-methionine</keyword>
<keyword evidence="2" id="KW-0489">Methyltransferase</keyword>
<evidence type="ECO:0000256" key="2">
    <source>
        <dbReference type="ARBA" id="ARBA00022603"/>
    </source>
</evidence>
<protein>
    <recommendedName>
        <fullName evidence="1">peptide chain release factor N(5)-glutamine methyltransferase</fullName>
        <ecNumber evidence="1">2.1.1.297</ecNumber>
    </recommendedName>
</protein>
<dbReference type="AlphaFoldDB" id="A0A1F6MCF7"/>
<proteinExistence type="predicted"/>
<dbReference type="PANTHER" id="PTHR18895:SF74">
    <property type="entry name" value="MTRF1L RELEASE FACTOR GLUTAMINE METHYLTRANSFERASE"/>
    <property type="match status" value="1"/>
</dbReference>
<evidence type="ECO:0000256" key="4">
    <source>
        <dbReference type="ARBA" id="ARBA00022691"/>
    </source>
</evidence>
<dbReference type="Gene3D" id="3.40.50.150">
    <property type="entry name" value="Vaccinia Virus protein VP39"/>
    <property type="match status" value="1"/>
</dbReference>
<reference evidence="8 9" key="1">
    <citation type="journal article" date="2016" name="Nat. Commun.">
        <title>Thousands of microbial genomes shed light on interconnected biogeochemical processes in an aquifer system.</title>
        <authorList>
            <person name="Anantharaman K."/>
            <person name="Brown C.T."/>
            <person name="Hug L.A."/>
            <person name="Sharon I."/>
            <person name="Castelle C.J."/>
            <person name="Probst A.J."/>
            <person name="Thomas B.C."/>
            <person name="Singh A."/>
            <person name="Wilkins M.J."/>
            <person name="Karaoz U."/>
            <person name="Brodie E.L."/>
            <person name="Williams K.H."/>
            <person name="Hubbard S.S."/>
            <person name="Banfield J.F."/>
        </authorList>
    </citation>
    <scope>NUCLEOTIDE SEQUENCE [LARGE SCALE GENOMIC DNA]</scope>
</reference>
<accession>A0A1F6MCF7</accession>
<comment type="catalytic activity">
    <reaction evidence="5">
        <text>L-glutaminyl-[peptide chain release factor] + S-adenosyl-L-methionine = N(5)-methyl-L-glutaminyl-[peptide chain release factor] + S-adenosyl-L-homocysteine + H(+)</text>
        <dbReference type="Rhea" id="RHEA:42896"/>
        <dbReference type="Rhea" id="RHEA-COMP:10271"/>
        <dbReference type="Rhea" id="RHEA-COMP:10272"/>
        <dbReference type="ChEBI" id="CHEBI:15378"/>
        <dbReference type="ChEBI" id="CHEBI:30011"/>
        <dbReference type="ChEBI" id="CHEBI:57856"/>
        <dbReference type="ChEBI" id="CHEBI:59789"/>
        <dbReference type="ChEBI" id="CHEBI:61891"/>
        <dbReference type="EC" id="2.1.1.297"/>
    </reaction>
</comment>
<dbReference type="NCBIfam" id="TIGR00536">
    <property type="entry name" value="hemK_fam"/>
    <property type="match status" value="1"/>
</dbReference>
<evidence type="ECO:0000313" key="9">
    <source>
        <dbReference type="Proteomes" id="UP000176413"/>
    </source>
</evidence>
<organism evidence="8 9">
    <name type="scientific">Candidatus Magasanikbacteria bacterium RIFCSPHIGHO2_02_FULL_45_10</name>
    <dbReference type="NCBI Taxonomy" id="1798679"/>
    <lineage>
        <taxon>Bacteria</taxon>
        <taxon>Candidatus Magasanikiibacteriota</taxon>
    </lineage>
</organism>
<dbReference type="EMBL" id="MFQA01000006">
    <property type="protein sequence ID" value="OGH69321.1"/>
    <property type="molecule type" value="Genomic_DNA"/>
</dbReference>
<feature type="domain" description="Release factor glutamine methyltransferase N-terminal" evidence="7">
    <location>
        <begin position="15"/>
        <end position="69"/>
    </location>
</feature>
<evidence type="ECO:0000313" key="8">
    <source>
        <dbReference type="EMBL" id="OGH69321.1"/>
    </source>
</evidence>
<dbReference type="Pfam" id="PF17827">
    <property type="entry name" value="PrmC_N"/>
    <property type="match status" value="1"/>
</dbReference>